<comment type="caution">
    <text evidence="4">The sequence shown here is derived from an EMBL/GenBank/DDBJ whole genome shotgun (WGS) entry which is preliminary data.</text>
</comment>
<dbReference type="STRING" id="356882.A0A423WMN7"/>
<keyword evidence="5" id="KW-1185">Reference proteome</keyword>
<protein>
    <recommendedName>
        <fullName evidence="6">Cytochrome P450</fullName>
    </recommendedName>
</protein>
<gene>
    <name evidence="4" type="ORF">VMCG_04795</name>
</gene>
<keyword evidence="3" id="KW-0560">Oxidoreductase</keyword>
<dbReference type="GO" id="GO:0005506">
    <property type="term" value="F:iron ion binding"/>
    <property type="evidence" value="ECO:0007669"/>
    <property type="project" value="InterPro"/>
</dbReference>
<dbReference type="GO" id="GO:0004497">
    <property type="term" value="F:monooxygenase activity"/>
    <property type="evidence" value="ECO:0007669"/>
    <property type="project" value="UniProtKB-KW"/>
</dbReference>
<name>A0A423WMN7_9PEZI</name>
<keyword evidence="1 3" id="KW-0479">Metal-binding</keyword>
<keyword evidence="2 3" id="KW-0408">Iron</keyword>
<evidence type="ECO:0000313" key="5">
    <source>
        <dbReference type="Proteomes" id="UP000283895"/>
    </source>
</evidence>
<dbReference type="OrthoDB" id="1470350at2759"/>
<dbReference type="Pfam" id="PF00067">
    <property type="entry name" value="p450"/>
    <property type="match status" value="1"/>
</dbReference>
<evidence type="ECO:0000256" key="1">
    <source>
        <dbReference type="ARBA" id="ARBA00022723"/>
    </source>
</evidence>
<dbReference type="InterPro" id="IPR001128">
    <property type="entry name" value="Cyt_P450"/>
</dbReference>
<accession>A0A423WMN7</accession>
<dbReference type="GO" id="GO:0020037">
    <property type="term" value="F:heme binding"/>
    <property type="evidence" value="ECO:0007669"/>
    <property type="project" value="InterPro"/>
</dbReference>
<dbReference type="EMBL" id="LKEA01000013">
    <property type="protein sequence ID" value="ROW04706.1"/>
    <property type="molecule type" value="Genomic_DNA"/>
</dbReference>
<comment type="similarity">
    <text evidence="3">Belongs to the cytochrome P450 family.</text>
</comment>
<dbReference type="Proteomes" id="UP000283895">
    <property type="component" value="Unassembled WGS sequence"/>
</dbReference>
<keyword evidence="3" id="KW-0349">Heme</keyword>
<dbReference type="AlphaFoldDB" id="A0A423WMN7"/>
<dbReference type="PROSITE" id="PS00086">
    <property type="entry name" value="CYTOCHROME_P450"/>
    <property type="match status" value="1"/>
</dbReference>
<proteinExistence type="inferred from homology"/>
<dbReference type="SUPFAM" id="SSF48264">
    <property type="entry name" value="Cytochrome P450"/>
    <property type="match status" value="1"/>
</dbReference>
<dbReference type="InterPro" id="IPR017972">
    <property type="entry name" value="Cyt_P450_CS"/>
</dbReference>
<sequence>MASISSSNLVADLGSTRGQWVGLSFASRWLPHDHMYWDSSFENDAREAFWPFSRGPRSCPGKGSAWRQTRVFIAKVLWTFDVERVPGEEVVFDRDFRSYAMWDKPKIRAYFRPVERGDHWSKYQSSFEVRFVD</sequence>
<dbReference type="InterPro" id="IPR036396">
    <property type="entry name" value="Cyt_P450_sf"/>
</dbReference>
<dbReference type="GO" id="GO:0016705">
    <property type="term" value="F:oxidoreductase activity, acting on paired donors, with incorporation or reduction of molecular oxygen"/>
    <property type="evidence" value="ECO:0007669"/>
    <property type="project" value="InterPro"/>
</dbReference>
<reference evidence="4 5" key="1">
    <citation type="submission" date="2015-09" db="EMBL/GenBank/DDBJ databases">
        <title>Host preference determinants of Valsa canker pathogens revealed by comparative genomics.</title>
        <authorList>
            <person name="Yin Z."/>
            <person name="Huang L."/>
        </authorList>
    </citation>
    <scope>NUCLEOTIDE SEQUENCE [LARGE SCALE GENOMIC DNA]</scope>
    <source>
        <strain evidence="4 5">03-1</strain>
    </source>
</reference>
<dbReference type="Gene3D" id="1.10.630.10">
    <property type="entry name" value="Cytochrome P450"/>
    <property type="match status" value="1"/>
</dbReference>
<evidence type="ECO:0000256" key="3">
    <source>
        <dbReference type="RuleBase" id="RU000461"/>
    </source>
</evidence>
<evidence type="ECO:0000313" key="4">
    <source>
        <dbReference type="EMBL" id="ROW04706.1"/>
    </source>
</evidence>
<keyword evidence="3" id="KW-0503">Monooxygenase</keyword>
<organism evidence="4 5">
    <name type="scientific">Cytospora schulzeri</name>
    <dbReference type="NCBI Taxonomy" id="448051"/>
    <lineage>
        <taxon>Eukaryota</taxon>
        <taxon>Fungi</taxon>
        <taxon>Dikarya</taxon>
        <taxon>Ascomycota</taxon>
        <taxon>Pezizomycotina</taxon>
        <taxon>Sordariomycetes</taxon>
        <taxon>Sordariomycetidae</taxon>
        <taxon>Diaporthales</taxon>
        <taxon>Cytosporaceae</taxon>
        <taxon>Cytospora</taxon>
    </lineage>
</organism>
<evidence type="ECO:0008006" key="6">
    <source>
        <dbReference type="Google" id="ProtNLM"/>
    </source>
</evidence>
<evidence type="ECO:0000256" key="2">
    <source>
        <dbReference type="ARBA" id="ARBA00023004"/>
    </source>
</evidence>